<keyword evidence="2" id="KW-0175">Coiled coil</keyword>
<accession>A0A8B8C007</accession>
<evidence type="ECO:0000256" key="1">
    <source>
        <dbReference type="PROSITE-ProRule" id="PRU00024"/>
    </source>
</evidence>
<protein>
    <submittedName>
        <fullName evidence="5">Uncharacterized protein LOC111114428</fullName>
    </submittedName>
</protein>
<dbReference type="Gene3D" id="2.120.10.30">
    <property type="entry name" value="TolB, C-terminal domain"/>
    <property type="match status" value="1"/>
</dbReference>
<dbReference type="RefSeq" id="XP_022308426.1">
    <property type="nucleotide sequence ID" value="XM_022452718.1"/>
</dbReference>
<dbReference type="GO" id="GO:0008270">
    <property type="term" value="F:zinc ion binding"/>
    <property type="evidence" value="ECO:0007669"/>
    <property type="project" value="UniProtKB-KW"/>
</dbReference>
<reference evidence="5" key="1">
    <citation type="submission" date="2025-08" db="UniProtKB">
        <authorList>
            <consortium name="RefSeq"/>
        </authorList>
    </citation>
    <scope>IDENTIFICATION</scope>
    <source>
        <tissue evidence="5">Whole sample</tissue>
    </source>
</reference>
<feature type="coiled-coil region" evidence="2">
    <location>
        <begin position="104"/>
        <end position="160"/>
    </location>
</feature>
<dbReference type="PANTHER" id="PTHR25462">
    <property type="entry name" value="BONUS, ISOFORM C-RELATED"/>
    <property type="match status" value="1"/>
</dbReference>
<dbReference type="SMART" id="SM00336">
    <property type="entry name" value="BBOX"/>
    <property type="match status" value="2"/>
</dbReference>
<keyword evidence="1" id="KW-0862">Zinc</keyword>
<dbReference type="Proteomes" id="UP000694844">
    <property type="component" value="Chromosome 9"/>
</dbReference>
<feature type="domain" description="B box-type" evidence="3">
    <location>
        <begin position="9"/>
        <end position="54"/>
    </location>
</feature>
<feature type="domain" description="B box-type" evidence="3">
    <location>
        <begin position="65"/>
        <end position="103"/>
    </location>
</feature>
<dbReference type="KEGG" id="cvn:111114428"/>
<proteinExistence type="predicted"/>
<evidence type="ECO:0000259" key="3">
    <source>
        <dbReference type="PROSITE" id="PS50119"/>
    </source>
</evidence>
<evidence type="ECO:0000313" key="5">
    <source>
        <dbReference type="RefSeq" id="XP_022308426.1"/>
    </source>
</evidence>
<name>A0A8B8C007_CRAVI</name>
<organism evidence="4 5">
    <name type="scientific">Crassostrea virginica</name>
    <name type="common">Eastern oyster</name>
    <dbReference type="NCBI Taxonomy" id="6565"/>
    <lineage>
        <taxon>Eukaryota</taxon>
        <taxon>Metazoa</taxon>
        <taxon>Spiralia</taxon>
        <taxon>Lophotrochozoa</taxon>
        <taxon>Mollusca</taxon>
        <taxon>Bivalvia</taxon>
        <taxon>Autobranchia</taxon>
        <taxon>Pteriomorphia</taxon>
        <taxon>Ostreida</taxon>
        <taxon>Ostreoidea</taxon>
        <taxon>Ostreidae</taxon>
        <taxon>Crassostrea</taxon>
    </lineage>
</organism>
<dbReference type="InterPro" id="IPR011042">
    <property type="entry name" value="6-blade_b-propeller_TolB-like"/>
</dbReference>
<dbReference type="CDD" id="cd19756">
    <property type="entry name" value="Bbox2"/>
    <property type="match status" value="1"/>
</dbReference>
<dbReference type="PROSITE" id="PS50119">
    <property type="entry name" value="ZF_BBOX"/>
    <property type="match status" value="2"/>
</dbReference>
<evidence type="ECO:0000313" key="4">
    <source>
        <dbReference type="Proteomes" id="UP000694844"/>
    </source>
</evidence>
<dbReference type="AlphaFoldDB" id="A0A8B8C007"/>
<dbReference type="OrthoDB" id="6048578at2759"/>
<evidence type="ECO:0000256" key="2">
    <source>
        <dbReference type="SAM" id="Coils"/>
    </source>
</evidence>
<dbReference type="GO" id="GO:0061630">
    <property type="term" value="F:ubiquitin protein ligase activity"/>
    <property type="evidence" value="ECO:0007669"/>
    <property type="project" value="TreeGrafter"/>
</dbReference>
<feature type="coiled-coil region" evidence="2">
    <location>
        <begin position="184"/>
        <end position="211"/>
    </location>
</feature>
<dbReference type="GeneID" id="111114428"/>
<keyword evidence="1" id="KW-0479">Metal-binding</keyword>
<dbReference type="InterPro" id="IPR047153">
    <property type="entry name" value="TRIM45/56/19-like"/>
</dbReference>
<keyword evidence="1" id="KW-0863">Zinc-finger</keyword>
<dbReference type="PANTHER" id="PTHR25462:SF296">
    <property type="entry name" value="MEIOTIC P26, ISOFORM F"/>
    <property type="match status" value="1"/>
</dbReference>
<dbReference type="SUPFAM" id="SSF57845">
    <property type="entry name" value="B-box zinc-binding domain"/>
    <property type="match status" value="1"/>
</dbReference>
<dbReference type="SUPFAM" id="SSF101898">
    <property type="entry name" value="NHL repeat"/>
    <property type="match status" value="1"/>
</dbReference>
<dbReference type="CDD" id="cd19757">
    <property type="entry name" value="Bbox1"/>
    <property type="match status" value="1"/>
</dbReference>
<dbReference type="Pfam" id="PF00643">
    <property type="entry name" value="zf-B_box"/>
    <property type="match status" value="2"/>
</dbReference>
<dbReference type="InterPro" id="IPR000315">
    <property type="entry name" value="Znf_B-box"/>
</dbReference>
<gene>
    <name evidence="5" type="primary">LOC111114428</name>
</gene>
<keyword evidence="4" id="KW-1185">Reference proteome</keyword>
<dbReference type="Gene3D" id="3.30.160.60">
    <property type="entry name" value="Classic Zinc Finger"/>
    <property type="match status" value="1"/>
</dbReference>
<sequence length="560" mass="64002">MATSKSWAQDVITCDLCDKATQQFCNSCQISLCENCVRKHRHELKAVSHDIVPFLERKIQLAFPLCRLHPGQRCEVHCKKCKTSICVKCLISGVHKEHGVEDLAERHESRRRQIEAEIVEFKAEIIPQYQREDANIKKSLSKAKIEFSDFEKENKNLRRLWHEEVDNIFNTVDSTSQSTKNRNMKALRSNHVKIRKLIQEMNERVEENEKTLKTNKLSKVDSYKSIVKKYRELPEEVTWKIPNLTFKMEPGKELGIEIGDFKATLTQRIQANLLRTVSRLTLQLGDPIPGVKFQIVSTIHTNYQPLLGMVCVGDEEVWVHGNDNTITRIDIHGSMKDKITTSCQYGPSGMSITKQLELVYSDSDCFGRTVKVVKDGKSRTIITTPQGWKARGLCCTRSEDILIHTRETFHSLTNKIVCYRVEKNGQIIVDEERVKRCFLEGFSTLCMTENSNGDVCVSDTNAKTVVVVDKKGKTRFQYDGTPAKRKKSFYPNGIVTDSFDNIIVTDANNDCLHILNKNGHFLKCLDDFELAKPFALSIDRDGQLWVGSHSTGIIKVIDNW</sequence>